<evidence type="ECO:0000313" key="4">
    <source>
        <dbReference type="Proteomes" id="UP001151699"/>
    </source>
</evidence>
<proteinExistence type="predicted"/>
<feature type="compositionally biased region" description="Low complexity" evidence="1">
    <location>
        <begin position="1828"/>
        <end position="1837"/>
    </location>
</feature>
<accession>A0A9Q0MLH5</accession>
<dbReference type="Proteomes" id="UP001151699">
    <property type="component" value="Unassembled WGS sequence"/>
</dbReference>
<feature type="region of interest" description="Disordered" evidence="1">
    <location>
        <begin position="1976"/>
        <end position="2001"/>
    </location>
</feature>
<feature type="compositionally biased region" description="Low complexity" evidence="1">
    <location>
        <begin position="217"/>
        <end position="238"/>
    </location>
</feature>
<name>A0A9Q0MLH5_9DIPT</name>
<feature type="compositionally biased region" description="Low complexity" evidence="1">
    <location>
        <begin position="341"/>
        <end position="358"/>
    </location>
</feature>
<protein>
    <submittedName>
        <fullName evidence="3">Uncharacterized protein</fullName>
    </submittedName>
</protein>
<comment type="caution">
    <text evidence="3">The sequence shown here is derived from an EMBL/GenBank/DDBJ whole genome shotgun (WGS) entry which is preliminary data.</text>
</comment>
<feature type="chain" id="PRO_5040429387" evidence="2">
    <location>
        <begin position="26"/>
        <end position="2001"/>
    </location>
</feature>
<feature type="region of interest" description="Disordered" evidence="1">
    <location>
        <begin position="300"/>
        <end position="319"/>
    </location>
</feature>
<keyword evidence="2" id="KW-0732">Signal</keyword>
<feature type="region of interest" description="Disordered" evidence="1">
    <location>
        <begin position="341"/>
        <end position="360"/>
    </location>
</feature>
<evidence type="ECO:0000256" key="2">
    <source>
        <dbReference type="SAM" id="SignalP"/>
    </source>
</evidence>
<organism evidence="3 4">
    <name type="scientific">Pseudolycoriella hygida</name>
    <dbReference type="NCBI Taxonomy" id="35572"/>
    <lineage>
        <taxon>Eukaryota</taxon>
        <taxon>Metazoa</taxon>
        <taxon>Ecdysozoa</taxon>
        <taxon>Arthropoda</taxon>
        <taxon>Hexapoda</taxon>
        <taxon>Insecta</taxon>
        <taxon>Pterygota</taxon>
        <taxon>Neoptera</taxon>
        <taxon>Endopterygota</taxon>
        <taxon>Diptera</taxon>
        <taxon>Nematocera</taxon>
        <taxon>Sciaroidea</taxon>
        <taxon>Sciaridae</taxon>
        <taxon>Pseudolycoriella</taxon>
    </lineage>
</organism>
<feature type="region of interest" description="Disordered" evidence="1">
    <location>
        <begin position="217"/>
        <end position="240"/>
    </location>
</feature>
<gene>
    <name evidence="3" type="ORF">Bhyg_16346</name>
</gene>
<sequence length="2001" mass="233197">MGSRRLITALLACLFIYTNIKNAQANLQEERHEYQYQRSSKVVGGSGYYNGRLGNVEQTSADYDGWTQSQRDQVQGMAEKLLSDVQPVNGQGCSRICSLIPGFGVRSQEEIDFIAKEMTSQIIADLQSGKLARSQLSQPNWFEHQVEQKLLELYKHHQEQYQQNVYRATSRIRDNQGSQVTPHVYVGGGTYNNEYEDVQQQQQNVFSADDLRQVQQSVFDQRQQQQQGSSYQQQSQNQHTVYTRPAHRYYGSQTNTNEQTHTVYPTPVVVTNNVREEKNYTSSSSTSSIPRVYNQYGRRDEEMDSRQYTQTQPTPTMSTIYDHSYNTQKKEYEYIPATYPSSSQTVQTSQTTSTRESTVPMVAPTQRATTYGVRRTEQEQNYVEVHTPSPVPVTSNKHSIYNHVQESEVVPNYQPRVVIDKNTEFEILDLHQQNDHRTRVVPTRPMTTYREHHNQYEQNNVQYQVTPRYHPGSVNRVITQEVVETHTQQRPFTIYTNNGEILERNSSTNTILGRRPSRIIYPSFKSNTTTFGNGGSYVRYESHIPTNYVIELSVEEYRERLHRLQNEFRLLGYNRLRDEEYNATIAAGGFIHNGYKYLYNVNSGRYENVGRYVTTNSVDEFNVEEYMNRLNRLRNELYHLGFELTEEECNATITSGVFIRNGVKYIYNANSGRYEVDRNVITNTVNDLNVQKYKDRLHQLKDQLYLLGYDQLTEEEYNATITSGVFMHNGIKYVYNANSGHYEKVDGNVVTNSLNELTDEEYFSRKHRLSNQLYLLGYSQLTEEECNATIASGMFIRNGIKYIYNANSGRYEKVDGNVITNTMNDLNVQKYRDRLHQLKDQLYLLGYDQLTEEEYNATITSGVFMHNDIKYVYNANSGHYEKVGGNVVTNSLNELTVEEYFNRKHRLSNQLYLLGYNQLTEEECNATIASGMFIRNGITYIYNANSGRYEKVGGNVITNTVDELNVQKYKDRLHQLKDQLYLLGYDQLTEEEYNTTITSGVFIHNGSKYTYNANSGRYEKVGGTVITNTVDELNVQKYRDRLHQLKDQLYLLGYDQLTEEEYNTTITTGVFIHNGTKYTYNANTGRYEKVGGNVVTNTVDELNVQKYRDRLHQLKDQLYLLGYDQLTEEEYNTTITTGVFIHNGSKYTYNANTGRYEKVGGNVVTNTVDELNVQKYRDRLHQLKDQLYLLGYDQLTEEEYNTTITTGVFIHNGSKYTYNANTGRYEKVGGNVVTNTVDELNVQKYRDRLHQLKDQLYLLGYDQLTEEEYNTTITSGVFIHNGSKYTYNANSGRYEKVDGNVITNPVNLNEQRYKDRLYRLMDQLYTLGYGRMTDEEYNTTITSGVFIHNGFKYTYNANTGRYEKTSKVEGSNQDYEIIYATLQQKLREIGFGEMCEQEVKQTISTGVFLRDGSKFVYNSNRDQYERIRISDEERKQIFTRIQELLRRLGYRLLTERENEGVLINGHFIRAAHQWIYNVVNGTVEKTIFVGDFAEFTDDEYWEIYQKIQDTLRRIGYEQMTSAQCNATITSGTFERGGIYWSYNPHNGEFERMILSQNDYRERIEILREKLKSLGYKELSAEEYRKIIYQGYFYHGGHRYEYVKELRRYERIALTAEEYRERLRQLKEQLVTIGYGTMSEWQCNATIESGRFVYGGYEWVYSSRTKDYQIRNKLPEATTASYGNRRPTHGIISSDRGDQPPQHFVEDYESYEILEEEPGMGLYPIGNKPEIGLATPETFEEIREPTTLPTPTDAQYIYPGDYQHELNTYEKQTTSQMWPPQPETISEHRYHRKKTTYTQTTGILPQQATQRSMRHVPGNEFEDDNELGESSTPSEPTVVSTQAYLVGDERPYNPYDQSGIIERYLRNRTQAVESINSNNNQQQEDLKSENLEDFGQQYEDFNGQQEEDVQQQLIDWNPEAEDLRQQQVNVNEHNYNTQETMLDKYTQDSNPRGYTSHYNDNKETAEVYEAKVVQVTDKPSNENGESPGLWRRLKDKTKEIFG</sequence>
<reference evidence="3" key="1">
    <citation type="submission" date="2022-07" db="EMBL/GenBank/DDBJ databases">
        <authorList>
            <person name="Trinca V."/>
            <person name="Uliana J.V.C."/>
            <person name="Torres T.T."/>
            <person name="Ward R.J."/>
            <person name="Monesi N."/>
        </authorList>
    </citation>
    <scope>NUCLEOTIDE SEQUENCE</scope>
    <source>
        <strain evidence="3">HSMRA1968</strain>
        <tissue evidence="3">Whole embryos</tissue>
    </source>
</reference>
<evidence type="ECO:0000313" key="3">
    <source>
        <dbReference type="EMBL" id="KAJ6626784.1"/>
    </source>
</evidence>
<dbReference type="EMBL" id="WJQU01003199">
    <property type="protein sequence ID" value="KAJ6626784.1"/>
    <property type="molecule type" value="Genomic_DNA"/>
</dbReference>
<feature type="region of interest" description="Disordered" evidence="1">
    <location>
        <begin position="1804"/>
        <end position="1837"/>
    </location>
</feature>
<feature type="compositionally biased region" description="Polar residues" evidence="1">
    <location>
        <begin position="306"/>
        <end position="319"/>
    </location>
</feature>
<keyword evidence="4" id="KW-1185">Reference proteome</keyword>
<feature type="signal peptide" evidence="2">
    <location>
        <begin position="1"/>
        <end position="25"/>
    </location>
</feature>
<dbReference type="OrthoDB" id="7791658at2759"/>
<evidence type="ECO:0000256" key="1">
    <source>
        <dbReference type="SAM" id="MobiDB-lite"/>
    </source>
</evidence>